<dbReference type="Pfam" id="PF07963">
    <property type="entry name" value="N_methyl"/>
    <property type="match status" value="1"/>
</dbReference>
<feature type="transmembrane region" description="Helical" evidence="1">
    <location>
        <begin position="41"/>
        <end position="64"/>
    </location>
</feature>
<dbReference type="InterPro" id="IPR012902">
    <property type="entry name" value="N_methyl_site"/>
</dbReference>
<evidence type="ECO:0000313" key="2">
    <source>
        <dbReference type="EMBL" id="PIR41259.1"/>
    </source>
</evidence>
<dbReference type="AlphaFoldDB" id="A0A2H0R417"/>
<name>A0A2H0R417_9BACT</name>
<accession>A0A2H0R417</accession>
<keyword evidence="1" id="KW-0472">Membrane</keyword>
<dbReference type="EMBL" id="PCXO01000010">
    <property type="protein sequence ID" value="PIR41259.1"/>
    <property type="molecule type" value="Genomic_DNA"/>
</dbReference>
<gene>
    <name evidence="2" type="ORF">COV31_02540</name>
</gene>
<evidence type="ECO:0000256" key="1">
    <source>
        <dbReference type="SAM" id="Phobius"/>
    </source>
</evidence>
<protein>
    <recommendedName>
        <fullName evidence="4">Type IV pilus modification protein PilV</fullName>
    </recommendedName>
</protein>
<reference evidence="2 3" key="1">
    <citation type="submission" date="2017-09" db="EMBL/GenBank/DDBJ databases">
        <title>Depth-based differentiation of microbial function through sediment-hosted aquifers and enrichment of novel symbionts in the deep terrestrial subsurface.</title>
        <authorList>
            <person name="Probst A.J."/>
            <person name="Ladd B."/>
            <person name="Jarett J.K."/>
            <person name="Geller-Mcgrath D.E."/>
            <person name="Sieber C.M."/>
            <person name="Emerson J.B."/>
            <person name="Anantharaman K."/>
            <person name="Thomas B.C."/>
            <person name="Malmstrom R."/>
            <person name="Stieglmeier M."/>
            <person name="Klingl A."/>
            <person name="Woyke T."/>
            <person name="Ryan C.M."/>
            <person name="Banfield J.F."/>
        </authorList>
    </citation>
    <scope>NUCLEOTIDE SEQUENCE [LARGE SCALE GENOMIC DNA]</scope>
    <source>
        <strain evidence="2">CG10_big_fil_rev_8_21_14_0_10_46_23</strain>
    </source>
</reference>
<proteinExistence type="predicted"/>
<evidence type="ECO:0008006" key="4">
    <source>
        <dbReference type="Google" id="ProtNLM"/>
    </source>
</evidence>
<dbReference type="NCBIfam" id="TIGR02532">
    <property type="entry name" value="IV_pilin_GFxxxE"/>
    <property type="match status" value="1"/>
</dbReference>
<dbReference type="Proteomes" id="UP000230232">
    <property type="component" value="Unassembled WGS sequence"/>
</dbReference>
<organism evidence="2 3">
    <name type="scientific">Candidatus Yanofskybacteria bacterium CG10_big_fil_rev_8_21_14_0_10_46_23</name>
    <dbReference type="NCBI Taxonomy" id="1975098"/>
    <lineage>
        <taxon>Bacteria</taxon>
        <taxon>Candidatus Yanofskyibacteriota</taxon>
    </lineage>
</organism>
<keyword evidence="1" id="KW-1133">Transmembrane helix</keyword>
<evidence type="ECO:0000313" key="3">
    <source>
        <dbReference type="Proteomes" id="UP000230232"/>
    </source>
</evidence>
<comment type="caution">
    <text evidence="2">The sequence shown here is derived from an EMBL/GenBank/DDBJ whole genome shotgun (WGS) entry which is preliminary data.</text>
</comment>
<keyword evidence="1" id="KW-0812">Transmembrane</keyword>
<sequence length="206" mass="22745">MVMKTSVSVSGDLIAGRRPAKLFGFIIPVELMLSNKEKNGFTLIEVLVTLFVLSVALVGVFFIITQNLANATRVGNNILGAHLAQEGVELVRNIRDNEWHATDTFGNTLPNGTHEVQALTWNSLNSRWDPAYALRSFNDQFLKKDPATGVFGYDLGADSIFKRKVVISTPTGEGAFHKIVTVTVSWAERASAKSIIVEEHLYDWLP</sequence>